<proteinExistence type="predicted"/>
<sequence>MFLLFLLLVAGTLFYLVRTGRISAPPWVAARTSPEFEARKILSERFARGDITTDEFMERASVLNWTPGVEPARAKSTRKKTS</sequence>
<name>A0ABP6ZR16_9ACTN</name>
<organism evidence="1 2">
    <name type="scientific">Microlunatus ginsengisoli</name>
    <dbReference type="NCBI Taxonomy" id="363863"/>
    <lineage>
        <taxon>Bacteria</taxon>
        <taxon>Bacillati</taxon>
        <taxon>Actinomycetota</taxon>
        <taxon>Actinomycetes</taxon>
        <taxon>Propionibacteriales</taxon>
        <taxon>Propionibacteriaceae</taxon>
        <taxon>Microlunatus</taxon>
    </lineage>
</organism>
<keyword evidence="2" id="KW-1185">Reference proteome</keyword>
<evidence type="ECO:0000313" key="1">
    <source>
        <dbReference type="EMBL" id="GAA3615579.1"/>
    </source>
</evidence>
<accession>A0ABP6ZR16</accession>
<comment type="caution">
    <text evidence="1">The sequence shown here is derived from an EMBL/GenBank/DDBJ whole genome shotgun (WGS) entry which is preliminary data.</text>
</comment>
<evidence type="ECO:0000313" key="2">
    <source>
        <dbReference type="Proteomes" id="UP001501490"/>
    </source>
</evidence>
<evidence type="ECO:0008006" key="3">
    <source>
        <dbReference type="Google" id="ProtNLM"/>
    </source>
</evidence>
<protein>
    <recommendedName>
        <fullName evidence="3">SHOCT domain-containing protein</fullName>
    </recommendedName>
</protein>
<dbReference type="InterPro" id="IPR033788">
    <property type="entry name" value="VbhA-like"/>
</dbReference>
<dbReference type="EMBL" id="BAABAB010000010">
    <property type="protein sequence ID" value="GAA3615579.1"/>
    <property type="molecule type" value="Genomic_DNA"/>
</dbReference>
<reference evidence="2" key="1">
    <citation type="journal article" date="2019" name="Int. J. Syst. Evol. Microbiol.">
        <title>The Global Catalogue of Microorganisms (GCM) 10K type strain sequencing project: providing services to taxonomists for standard genome sequencing and annotation.</title>
        <authorList>
            <consortium name="The Broad Institute Genomics Platform"/>
            <consortium name="The Broad Institute Genome Sequencing Center for Infectious Disease"/>
            <person name="Wu L."/>
            <person name="Ma J."/>
        </authorList>
    </citation>
    <scope>NUCLEOTIDE SEQUENCE [LARGE SCALE GENOMIC DNA]</scope>
    <source>
        <strain evidence="2">JCM 16929</strain>
    </source>
</reference>
<gene>
    <name evidence="1" type="ORF">GCM10022236_17050</name>
</gene>
<dbReference type="Proteomes" id="UP001501490">
    <property type="component" value="Unassembled WGS sequence"/>
</dbReference>
<dbReference type="CDD" id="cd11586">
    <property type="entry name" value="VbhA_like"/>
    <property type="match status" value="1"/>
</dbReference>